<dbReference type="Gene3D" id="2.60.40.10">
    <property type="entry name" value="Immunoglobulins"/>
    <property type="match status" value="1"/>
</dbReference>
<organism evidence="2 3">
    <name type="scientific">Pontibacter anaerobius</name>
    <dbReference type="NCBI Taxonomy" id="2993940"/>
    <lineage>
        <taxon>Bacteria</taxon>
        <taxon>Pseudomonadati</taxon>
        <taxon>Bacteroidota</taxon>
        <taxon>Cytophagia</taxon>
        <taxon>Cytophagales</taxon>
        <taxon>Hymenobacteraceae</taxon>
        <taxon>Pontibacter</taxon>
    </lineage>
</organism>
<keyword evidence="1" id="KW-1133">Transmembrane helix</keyword>
<evidence type="ECO:0000313" key="3">
    <source>
        <dbReference type="Proteomes" id="UP001207228"/>
    </source>
</evidence>
<dbReference type="EMBL" id="JAPFQO010000008">
    <property type="protein sequence ID" value="MCX2740855.1"/>
    <property type="molecule type" value="Genomic_DNA"/>
</dbReference>
<name>A0ABT3RGG4_9BACT</name>
<comment type="caution">
    <text evidence="2">The sequence shown here is derived from an EMBL/GenBank/DDBJ whole genome shotgun (WGS) entry which is preliminary data.</text>
</comment>
<keyword evidence="1" id="KW-0472">Membrane</keyword>
<dbReference type="RefSeq" id="WP_266052919.1">
    <property type="nucleotide sequence ID" value="NZ_JAPFQO010000008.1"/>
</dbReference>
<evidence type="ECO:0000313" key="2">
    <source>
        <dbReference type="EMBL" id="MCX2740855.1"/>
    </source>
</evidence>
<dbReference type="InterPro" id="IPR013783">
    <property type="entry name" value="Ig-like_fold"/>
</dbReference>
<evidence type="ECO:0008006" key="4">
    <source>
        <dbReference type="Google" id="ProtNLM"/>
    </source>
</evidence>
<accession>A0ABT3RGG4</accession>
<proteinExistence type="predicted"/>
<protein>
    <recommendedName>
        <fullName evidence="4">TIGR02588 family protein</fullName>
    </recommendedName>
</protein>
<reference evidence="2 3" key="1">
    <citation type="submission" date="2022-11" db="EMBL/GenBank/DDBJ databases">
        <title>The characterization of three novel Bacteroidetes species and genomic analysis of their roles in tidal elemental geochemical cycles.</title>
        <authorList>
            <person name="Ma K.-J."/>
        </authorList>
    </citation>
    <scope>NUCLEOTIDE SEQUENCE [LARGE SCALE GENOMIC DNA]</scope>
    <source>
        <strain evidence="2 3">M82</strain>
    </source>
</reference>
<dbReference type="Proteomes" id="UP001207228">
    <property type="component" value="Unassembled WGS sequence"/>
</dbReference>
<sequence>MEKNNEMQEQSGNNQKLAVENRHEEKKNWLEWSVFALSIVLVLGILVYLAYQAFTHKASTPDLYVQVWSDPSANAPNRYHILLENKGGATAEEVTIELVLVQGGKEVEKAQLQIPFAPQESKREGWVNFTNNPIKADTIVSRVVSYKKP</sequence>
<evidence type="ECO:0000256" key="1">
    <source>
        <dbReference type="SAM" id="Phobius"/>
    </source>
</evidence>
<gene>
    <name evidence="2" type="ORF">OO017_12930</name>
</gene>
<keyword evidence="3" id="KW-1185">Reference proteome</keyword>
<keyword evidence="1" id="KW-0812">Transmembrane</keyword>
<feature type="transmembrane region" description="Helical" evidence="1">
    <location>
        <begin position="32"/>
        <end position="51"/>
    </location>
</feature>